<dbReference type="Proteomes" id="UP000040578">
    <property type="component" value="Unassembled WGS sequence"/>
</dbReference>
<evidence type="ECO:0000313" key="9">
    <source>
        <dbReference type="EMBL" id="MDN0089292.1"/>
    </source>
</evidence>
<dbReference type="EMBL" id="CPYD01000009">
    <property type="protein sequence ID" value="CNE76432.1"/>
    <property type="molecule type" value="Genomic_DNA"/>
</dbReference>
<feature type="signal peptide" evidence="7">
    <location>
        <begin position="1"/>
        <end position="20"/>
    </location>
</feature>
<dbReference type="EMBL" id="JAUEHU010000029">
    <property type="protein sequence ID" value="MDN0089292.1"/>
    <property type="molecule type" value="Genomic_DNA"/>
</dbReference>
<evidence type="ECO:0000256" key="7">
    <source>
        <dbReference type="SAM" id="SignalP"/>
    </source>
</evidence>
<evidence type="ECO:0000256" key="5">
    <source>
        <dbReference type="ARBA" id="ARBA00023139"/>
    </source>
</evidence>
<sequence>MLKKSLAVIFSLLVISFLSACNTTQGIGKDVQKAGSAIERSAE</sequence>
<keyword evidence="10" id="KW-1185">Reference proteome</keyword>
<evidence type="ECO:0000256" key="3">
    <source>
        <dbReference type="ARBA" id="ARBA00022729"/>
    </source>
</evidence>
<evidence type="ECO:0000256" key="1">
    <source>
        <dbReference type="ARBA" id="ARBA00010296"/>
    </source>
</evidence>
<dbReference type="InterPro" id="IPR012556">
    <property type="entry name" value="Entericidin"/>
</dbReference>
<gene>
    <name evidence="8" type="primary">ecnB</name>
    <name evidence="8" type="ORF">ERS137967_02463</name>
    <name evidence="9" type="ORF">QVN42_18250</name>
</gene>
<evidence type="ECO:0000313" key="10">
    <source>
        <dbReference type="Proteomes" id="UP000040578"/>
    </source>
</evidence>
<comment type="caution">
    <text evidence="9">The sequence shown here is derived from an EMBL/GenBank/DDBJ whole genome shotgun (WGS) entry which is preliminary data.</text>
</comment>
<keyword evidence="5" id="KW-0564">Palmitate</keyword>
<name>A0AAW7K8I0_9GAMM</name>
<evidence type="ECO:0000256" key="2">
    <source>
        <dbReference type="ARBA" id="ARBA00022475"/>
    </source>
</evidence>
<evidence type="ECO:0000256" key="4">
    <source>
        <dbReference type="ARBA" id="ARBA00023136"/>
    </source>
</evidence>
<dbReference type="RefSeq" id="WP_049599214.1">
    <property type="nucleotide sequence ID" value="NZ_CPYD01000009.1"/>
</dbReference>
<keyword evidence="3 7" id="KW-0732">Signal</keyword>
<dbReference type="AlphaFoldDB" id="A0AAW7K8I0"/>
<reference evidence="8 10" key="1">
    <citation type="submission" date="2015-03" db="EMBL/GenBank/DDBJ databases">
        <authorList>
            <consortium name="Pathogen Informatics"/>
            <person name="Murphy D."/>
        </authorList>
    </citation>
    <scope>NUCLEOTIDE SEQUENCE [LARGE SCALE GENOMIC DNA]</scope>
    <source>
        <strain evidence="10">type strain: CIP110231</strain>
        <strain evidence="8">Type strain: CIP110231</strain>
    </source>
</reference>
<organism evidence="9 11">
    <name type="scientific">Yersinia nurmii</name>
    <dbReference type="NCBI Taxonomy" id="685706"/>
    <lineage>
        <taxon>Bacteria</taxon>
        <taxon>Pseudomonadati</taxon>
        <taxon>Pseudomonadota</taxon>
        <taxon>Gammaproteobacteria</taxon>
        <taxon>Enterobacterales</taxon>
        <taxon>Yersiniaceae</taxon>
        <taxon>Yersinia</taxon>
    </lineage>
</organism>
<proteinExistence type="inferred from homology"/>
<keyword evidence="2" id="KW-1003">Cell membrane</keyword>
<reference evidence="9" key="2">
    <citation type="submission" date="2023-06" db="EMBL/GenBank/DDBJ databases">
        <authorList>
            <person name="Polev D.E."/>
            <person name="Saitova A.T."/>
            <person name="Bogumilchik E.A."/>
            <person name="Kokorina G.I."/>
            <person name="Voskresenskaia E.A."/>
        </authorList>
    </citation>
    <scope>NUCLEOTIDE SEQUENCE</scope>
    <source>
        <strain evidence="9">2145 StPb PI</strain>
    </source>
</reference>
<dbReference type="Proteomes" id="UP001167864">
    <property type="component" value="Unassembled WGS sequence"/>
</dbReference>
<keyword evidence="4" id="KW-0472">Membrane</keyword>
<feature type="chain" id="PRO_5043532482" evidence="7">
    <location>
        <begin position="21"/>
        <end position="43"/>
    </location>
</feature>
<keyword evidence="6 9" id="KW-0449">Lipoprotein</keyword>
<dbReference type="Pfam" id="PF08085">
    <property type="entry name" value="Entericidin"/>
    <property type="match status" value="1"/>
</dbReference>
<dbReference type="PROSITE" id="PS51257">
    <property type="entry name" value="PROKAR_LIPOPROTEIN"/>
    <property type="match status" value="1"/>
</dbReference>
<evidence type="ECO:0000313" key="11">
    <source>
        <dbReference type="Proteomes" id="UP001167864"/>
    </source>
</evidence>
<evidence type="ECO:0000256" key="6">
    <source>
        <dbReference type="ARBA" id="ARBA00023288"/>
    </source>
</evidence>
<comment type="similarity">
    <text evidence="1">Belongs to the EcnA/EcnB lipoprotein family.</text>
</comment>
<evidence type="ECO:0000313" key="8">
    <source>
        <dbReference type="EMBL" id="CNE76432.1"/>
    </source>
</evidence>
<dbReference type="GO" id="GO:0009636">
    <property type="term" value="P:response to toxic substance"/>
    <property type="evidence" value="ECO:0007669"/>
    <property type="project" value="InterPro"/>
</dbReference>
<accession>A0AAW7K8I0</accession>
<dbReference type="GO" id="GO:0016020">
    <property type="term" value="C:membrane"/>
    <property type="evidence" value="ECO:0007669"/>
    <property type="project" value="InterPro"/>
</dbReference>
<protein>
    <submittedName>
        <fullName evidence="9">Entericidin A/B family lipoprotein</fullName>
    </submittedName>
    <submittedName>
        <fullName evidence="8">Entericidin B</fullName>
    </submittedName>
</protein>